<organism evidence="7 8">
    <name type="scientific">Roseisolibacter agri</name>
    <dbReference type="NCBI Taxonomy" id="2014610"/>
    <lineage>
        <taxon>Bacteria</taxon>
        <taxon>Pseudomonadati</taxon>
        <taxon>Gemmatimonadota</taxon>
        <taxon>Gemmatimonadia</taxon>
        <taxon>Gemmatimonadales</taxon>
        <taxon>Gemmatimonadaceae</taxon>
        <taxon>Roseisolibacter</taxon>
    </lineage>
</organism>
<evidence type="ECO:0000256" key="6">
    <source>
        <dbReference type="SAM" id="SignalP"/>
    </source>
</evidence>
<comment type="caution">
    <text evidence="7">The sequence shown here is derived from an EMBL/GenBank/DDBJ whole genome shotgun (WGS) entry which is preliminary data.</text>
</comment>
<dbReference type="InterPro" id="IPR052211">
    <property type="entry name" value="Cpx_auxiliary_protein"/>
</dbReference>
<dbReference type="Proteomes" id="UP001161325">
    <property type="component" value="Unassembled WGS sequence"/>
</dbReference>
<evidence type="ECO:0000256" key="5">
    <source>
        <dbReference type="SAM" id="MobiDB-lite"/>
    </source>
</evidence>
<feature type="signal peptide" evidence="6">
    <location>
        <begin position="1"/>
        <end position="25"/>
    </location>
</feature>
<feature type="compositionally biased region" description="Low complexity" evidence="5">
    <location>
        <begin position="29"/>
        <end position="41"/>
    </location>
</feature>
<feature type="region of interest" description="Disordered" evidence="5">
    <location>
        <begin position="29"/>
        <end position="79"/>
    </location>
</feature>
<dbReference type="AlphaFoldDB" id="A0AA37VDM2"/>
<dbReference type="PANTHER" id="PTHR38102">
    <property type="entry name" value="PERIPLASMIC CHAPERONE SPY"/>
    <property type="match status" value="1"/>
</dbReference>
<evidence type="ECO:0000313" key="8">
    <source>
        <dbReference type="Proteomes" id="UP001161325"/>
    </source>
</evidence>
<dbReference type="InterPro" id="IPR012899">
    <property type="entry name" value="LTXXQ"/>
</dbReference>
<dbReference type="Gene3D" id="1.20.120.1490">
    <property type="match status" value="1"/>
</dbReference>
<proteinExistence type="inferred from homology"/>
<comment type="subcellular location">
    <subcellularLocation>
        <location evidence="1">Periplasm</location>
    </subcellularLocation>
</comment>
<feature type="compositionally biased region" description="Basic and acidic residues" evidence="5">
    <location>
        <begin position="171"/>
        <end position="210"/>
    </location>
</feature>
<evidence type="ECO:0000256" key="2">
    <source>
        <dbReference type="ARBA" id="ARBA00008441"/>
    </source>
</evidence>
<accession>A0AA37VDM2</accession>
<dbReference type="Pfam" id="PF07813">
    <property type="entry name" value="LTXXQ"/>
    <property type="match status" value="1"/>
</dbReference>
<gene>
    <name evidence="7" type="ORF">rosag_04070</name>
</gene>
<evidence type="ECO:0000256" key="4">
    <source>
        <dbReference type="ARBA" id="ARBA00022764"/>
    </source>
</evidence>
<feature type="compositionally biased region" description="Basic and acidic residues" evidence="5">
    <location>
        <begin position="43"/>
        <end position="68"/>
    </location>
</feature>
<keyword evidence="8" id="KW-1185">Reference proteome</keyword>
<evidence type="ECO:0000256" key="3">
    <source>
        <dbReference type="ARBA" id="ARBA00022729"/>
    </source>
</evidence>
<evidence type="ECO:0000256" key="1">
    <source>
        <dbReference type="ARBA" id="ARBA00004418"/>
    </source>
</evidence>
<protein>
    <recommendedName>
        <fullName evidence="9">LTXXQ motif family protein</fullName>
    </recommendedName>
</protein>
<keyword evidence="4" id="KW-0574">Periplasm</keyword>
<name>A0AA37VDM2_9BACT</name>
<evidence type="ECO:0000313" key="7">
    <source>
        <dbReference type="EMBL" id="GLC23894.1"/>
    </source>
</evidence>
<dbReference type="GO" id="GO:0051082">
    <property type="term" value="F:unfolded protein binding"/>
    <property type="evidence" value="ECO:0007669"/>
    <property type="project" value="TreeGrafter"/>
</dbReference>
<feature type="chain" id="PRO_5041399628" description="LTXXQ motif family protein" evidence="6">
    <location>
        <begin position="26"/>
        <end position="210"/>
    </location>
</feature>
<comment type="similarity">
    <text evidence="2">Belongs to the CpxP/Spy family.</text>
</comment>
<sequence length="210" mass="22511">MENTMRQFTIATAAGLALVVGAATATIAQAPAGSGSRPAASDTARHDGHARGERGGPRGGERGGERGGRGGPGGPGSMLLRGITLTDAQKQQLQALRPARGGQNDAAREQTRKLMDEARAARQRGDTAAANARFTQLRTQMQQQRDRDVAAMRNVLTAEQRKQFDANVAELKQREQDRPQERGFGRGGRGGRDGQRGRDGARGERSDFRR</sequence>
<dbReference type="EMBL" id="BRXS01000001">
    <property type="protein sequence ID" value="GLC23894.1"/>
    <property type="molecule type" value="Genomic_DNA"/>
</dbReference>
<evidence type="ECO:0008006" key="9">
    <source>
        <dbReference type="Google" id="ProtNLM"/>
    </source>
</evidence>
<feature type="region of interest" description="Disordered" evidence="5">
    <location>
        <begin position="159"/>
        <end position="210"/>
    </location>
</feature>
<dbReference type="PANTHER" id="PTHR38102:SF1">
    <property type="entry name" value="PERIPLASMIC CHAPERONE SPY"/>
    <property type="match status" value="1"/>
</dbReference>
<keyword evidence="3 6" id="KW-0732">Signal</keyword>
<reference evidence="7" key="1">
    <citation type="submission" date="2022-08" db="EMBL/GenBank/DDBJ databases">
        <title>Draft genome sequencing of Roseisolibacter agri AW1220.</title>
        <authorList>
            <person name="Tobiishi Y."/>
            <person name="Tonouchi A."/>
        </authorList>
    </citation>
    <scope>NUCLEOTIDE SEQUENCE</scope>
    <source>
        <strain evidence="7">AW1220</strain>
    </source>
</reference>
<dbReference type="GO" id="GO:0030288">
    <property type="term" value="C:outer membrane-bounded periplasmic space"/>
    <property type="evidence" value="ECO:0007669"/>
    <property type="project" value="TreeGrafter"/>
</dbReference>